<evidence type="ECO:0000256" key="2">
    <source>
        <dbReference type="ARBA" id="ARBA00001956"/>
    </source>
</evidence>
<dbReference type="GO" id="GO:0032259">
    <property type="term" value="P:methylation"/>
    <property type="evidence" value="ECO:0007669"/>
    <property type="project" value="UniProtKB-KW"/>
</dbReference>
<dbReference type="GO" id="GO:0046872">
    <property type="term" value="F:metal ion binding"/>
    <property type="evidence" value="ECO:0007669"/>
    <property type="project" value="UniProtKB-KW"/>
</dbReference>
<dbReference type="SUPFAM" id="SSF47644">
    <property type="entry name" value="Methionine synthase domain"/>
    <property type="match status" value="1"/>
</dbReference>
<keyword evidence="9 20" id="KW-0808">Transferase</keyword>
<dbReference type="SUPFAM" id="SSF51717">
    <property type="entry name" value="Dihydropteroate synthetase-like"/>
    <property type="match status" value="1"/>
</dbReference>
<reference evidence="20" key="1">
    <citation type="submission" date="2019-08" db="EMBL/GenBank/DDBJ databases">
        <authorList>
            <person name="Kucharzyk K."/>
            <person name="Murdoch R.W."/>
            <person name="Higgins S."/>
            <person name="Loffler F."/>
        </authorList>
    </citation>
    <scope>NUCLEOTIDE SEQUENCE</scope>
</reference>
<dbReference type="EMBL" id="VSSQ01002400">
    <property type="protein sequence ID" value="MPM15188.1"/>
    <property type="molecule type" value="Genomic_DNA"/>
</dbReference>
<comment type="caution">
    <text evidence="20">The sequence shown here is derived from an EMBL/GenBank/DDBJ whole genome shotgun (WGS) entry which is preliminary data.</text>
</comment>
<feature type="domain" description="Pterin-binding" evidence="17">
    <location>
        <begin position="334"/>
        <end position="578"/>
    </location>
</feature>
<keyword evidence="14" id="KW-0170">Cobalt</keyword>
<comment type="pathway">
    <text evidence="3">Amino-acid biosynthesis; L-methionine biosynthesis via de novo pathway; L-methionine from L-homocysteine (MetH route): step 1/1.</text>
</comment>
<dbReference type="EC" id="2.1.1.13" evidence="5"/>
<dbReference type="InterPro" id="IPR006158">
    <property type="entry name" value="Cobalamin-bd"/>
</dbReference>
<evidence type="ECO:0000256" key="15">
    <source>
        <dbReference type="ARBA" id="ARBA00031040"/>
    </source>
</evidence>
<dbReference type="PROSITE" id="PS51337">
    <property type="entry name" value="B12_BINDING_NTER"/>
    <property type="match status" value="1"/>
</dbReference>
<dbReference type="Gene3D" id="3.20.20.330">
    <property type="entry name" value="Homocysteine-binding-like domain"/>
    <property type="match status" value="1"/>
</dbReference>
<dbReference type="InterPro" id="IPR036589">
    <property type="entry name" value="HCY_dom_sf"/>
</dbReference>
<evidence type="ECO:0000256" key="8">
    <source>
        <dbReference type="ARBA" id="ARBA00022628"/>
    </source>
</evidence>
<dbReference type="InterPro" id="IPR036724">
    <property type="entry name" value="Cobalamin-bd_sf"/>
</dbReference>
<dbReference type="Pfam" id="PF00809">
    <property type="entry name" value="Pterin_bind"/>
    <property type="match status" value="1"/>
</dbReference>
<dbReference type="GO" id="GO:0031419">
    <property type="term" value="F:cobalamin binding"/>
    <property type="evidence" value="ECO:0007669"/>
    <property type="project" value="UniProtKB-KW"/>
</dbReference>
<comment type="similarity">
    <text evidence="4">Belongs to the vitamin-B12 dependent methionine synthase family.</text>
</comment>
<dbReference type="Gene3D" id="3.40.50.280">
    <property type="entry name" value="Cobalamin-binding domain"/>
    <property type="match status" value="1"/>
</dbReference>
<evidence type="ECO:0000256" key="1">
    <source>
        <dbReference type="ARBA" id="ARBA00001947"/>
    </source>
</evidence>
<dbReference type="Gene3D" id="1.10.1240.10">
    <property type="entry name" value="Methionine synthase domain"/>
    <property type="match status" value="1"/>
</dbReference>
<sequence length="810" mass="85516">MFTNAKYAKRQTVFSERGNPMEFLSALQSKRLFFDGAMGTMLQSAGLPQGMLPDLFNLQKPEAVKAVHRAYLDAGCRILKTNTFGAVPLKLAPFGAATGDVAAAAVSLAKSALREAECDGFVALDLGPTGKLLKPYGDLDFEDAVSQFAAVVRAGAEAGADCVLIETMSDTYELKAAVLAAKENCSLPVLATLIFDEKGKLLTGGDIPAAVALLEGLGVSALGFNCGMGPAQMRPLVEELLRYTSLPIIVNPNAGLPRYEAGKTVFDITPDKFAREITLLAPSVTLLGGCCGTTPGHLAAMIAACKDIPLPSVTRKDTLLISSYGGAVAFGADPVVIGERINPTGKKRLQQALRENDMDYVLREGLDQQTAGAQILDVNVGVPGLDETILLRRTAEALQSVTPLPLQLDSSNPAALEAAMRRYNGKPLVNSVSGKWESLEAILPLVKKYGGGLVCLTLDEKGIPETAAGRLSVARRIIGEAEDRGIDRRELLIDVLTLPVSAGDRNGAVTLEALRMVREQLGVKTVLGVSNVSFGLPKREQMSAAFFTLALGAGLSAAIINPKSQPMMDALAACRSLAGLDPRCAGYIKRFGDSPEAPAPSGTSDLTLKEAVCRGLGAEAARLAGEAARSGDAMEVIQSSLVPALDEVGSSFEKGVLFLPQLLMSAEAAKKAFDALRPYLSSGEESGGPKIVLATVKGDIHDIGKNIVKVLLENYRFTVIDLGRDVAPEAILEASLREDVKLVGLSALMTTTVPFMEETVRLLAKEKPDCRVMVGGAVLTRSYADSIGAHFYAKDAMAAVHCARQVFGEA</sequence>
<evidence type="ECO:0000259" key="19">
    <source>
        <dbReference type="PROSITE" id="PS51337"/>
    </source>
</evidence>
<evidence type="ECO:0000256" key="12">
    <source>
        <dbReference type="ARBA" id="ARBA00022833"/>
    </source>
</evidence>
<dbReference type="GO" id="GO:0008705">
    <property type="term" value="F:methionine synthase activity"/>
    <property type="evidence" value="ECO:0007669"/>
    <property type="project" value="UniProtKB-EC"/>
</dbReference>
<dbReference type="InterPro" id="IPR003726">
    <property type="entry name" value="HCY_dom"/>
</dbReference>
<dbReference type="InterPro" id="IPR000489">
    <property type="entry name" value="Pterin-binding_dom"/>
</dbReference>
<protein>
    <recommendedName>
        <fullName evidence="5">methionine synthase</fullName>
        <ecNumber evidence="5">2.1.1.13</ecNumber>
    </recommendedName>
    <alternativeName>
        <fullName evidence="15">5-methyltetrahydrofolate--homocysteine methyltransferase</fullName>
    </alternativeName>
</protein>
<evidence type="ECO:0000256" key="4">
    <source>
        <dbReference type="ARBA" id="ARBA00010398"/>
    </source>
</evidence>
<dbReference type="GO" id="GO:0005829">
    <property type="term" value="C:cytosol"/>
    <property type="evidence" value="ECO:0007669"/>
    <property type="project" value="TreeGrafter"/>
</dbReference>
<dbReference type="InterPro" id="IPR003759">
    <property type="entry name" value="Cbl-bd_cap"/>
</dbReference>
<feature type="domain" description="B12-binding N-terminal" evidence="19">
    <location>
        <begin position="595"/>
        <end position="688"/>
    </location>
</feature>
<evidence type="ECO:0000256" key="6">
    <source>
        <dbReference type="ARBA" id="ARBA00022603"/>
    </source>
</evidence>
<dbReference type="PANTHER" id="PTHR45833:SF1">
    <property type="entry name" value="METHIONINE SYNTHASE"/>
    <property type="match status" value="1"/>
</dbReference>
<keyword evidence="12" id="KW-0862">Zinc</keyword>
<dbReference type="Pfam" id="PF02574">
    <property type="entry name" value="S-methyl_trans"/>
    <property type="match status" value="1"/>
</dbReference>
<dbReference type="Gene3D" id="3.20.20.20">
    <property type="entry name" value="Dihydropteroate synthase-like"/>
    <property type="match status" value="1"/>
</dbReference>
<keyword evidence="6 20" id="KW-0489">Methyltransferase</keyword>
<dbReference type="InterPro" id="IPR036594">
    <property type="entry name" value="Meth_synthase_dom"/>
</dbReference>
<dbReference type="InterPro" id="IPR050554">
    <property type="entry name" value="Met_Synthase/Corrinoid"/>
</dbReference>
<dbReference type="PROSITE" id="PS50972">
    <property type="entry name" value="PTERIN_BINDING"/>
    <property type="match status" value="1"/>
</dbReference>
<accession>A0A644XHD3</accession>
<keyword evidence="8" id="KW-0846">Cobalamin</keyword>
<dbReference type="Pfam" id="PF02310">
    <property type="entry name" value="B12-binding"/>
    <property type="match status" value="1"/>
</dbReference>
<dbReference type="PROSITE" id="PS50970">
    <property type="entry name" value="HCY"/>
    <property type="match status" value="1"/>
</dbReference>
<evidence type="ECO:0000256" key="5">
    <source>
        <dbReference type="ARBA" id="ARBA00012032"/>
    </source>
</evidence>
<dbReference type="SUPFAM" id="SSF82282">
    <property type="entry name" value="Homocysteine S-methyltransferase"/>
    <property type="match status" value="1"/>
</dbReference>
<keyword evidence="11" id="KW-0479">Metal-binding</keyword>
<evidence type="ECO:0000259" key="17">
    <source>
        <dbReference type="PROSITE" id="PS50972"/>
    </source>
</evidence>
<evidence type="ECO:0000256" key="10">
    <source>
        <dbReference type="ARBA" id="ARBA00022691"/>
    </source>
</evidence>
<proteinExistence type="inferred from homology"/>
<dbReference type="UniPathway" id="UPA00051">
    <property type="reaction ID" value="UER00081"/>
</dbReference>
<evidence type="ECO:0000259" key="16">
    <source>
        <dbReference type="PROSITE" id="PS50970"/>
    </source>
</evidence>
<dbReference type="PANTHER" id="PTHR45833">
    <property type="entry name" value="METHIONINE SYNTHASE"/>
    <property type="match status" value="1"/>
</dbReference>
<feature type="domain" description="Hcy-binding" evidence="16">
    <location>
        <begin position="20"/>
        <end position="305"/>
    </location>
</feature>
<evidence type="ECO:0000313" key="20">
    <source>
        <dbReference type="EMBL" id="MPM15188.1"/>
    </source>
</evidence>
<evidence type="ECO:0000259" key="18">
    <source>
        <dbReference type="PROSITE" id="PS51332"/>
    </source>
</evidence>
<dbReference type="SMART" id="SM01018">
    <property type="entry name" value="B12-binding_2"/>
    <property type="match status" value="1"/>
</dbReference>
<evidence type="ECO:0000256" key="11">
    <source>
        <dbReference type="ARBA" id="ARBA00022723"/>
    </source>
</evidence>
<organism evidence="20">
    <name type="scientific">bioreactor metagenome</name>
    <dbReference type="NCBI Taxonomy" id="1076179"/>
    <lineage>
        <taxon>unclassified sequences</taxon>
        <taxon>metagenomes</taxon>
        <taxon>ecological metagenomes</taxon>
    </lineage>
</organism>
<evidence type="ECO:0000256" key="9">
    <source>
        <dbReference type="ARBA" id="ARBA00022679"/>
    </source>
</evidence>
<comment type="cofactor">
    <cofactor evidence="2">
        <name>methylcob(III)alamin</name>
        <dbReference type="ChEBI" id="CHEBI:28115"/>
    </cofactor>
</comment>
<evidence type="ECO:0000256" key="7">
    <source>
        <dbReference type="ARBA" id="ARBA00022605"/>
    </source>
</evidence>
<keyword evidence="7" id="KW-0028">Amino-acid biosynthesis</keyword>
<gene>
    <name evidence="20" type="primary">metH_29</name>
    <name evidence="20" type="ORF">SDC9_61554</name>
</gene>
<dbReference type="GO" id="GO:0050667">
    <property type="term" value="P:homocysteine metabolic process"/>
    <property type="evidence" value="ECO:0007669"/>
    <property type="project" value="TreeGrafter"/>
</dbReference>
<dbReference type="InterPro" id="IPR011005">
    <property type="entry name" value="Dihydropteroate_synth-like_sf"/>
</dbReference>
<evidence type="ECO:0000256" key="3">
    <source>
        <dbReference type="ARBA" id="ARBA00005178"/>
    </source>
</evidence>
<keyword evidence="10" id="KW-0949">S-adenosyl-L-methionine</keyword>
<comment type="cofactor">
    <cofactor evidence="1">
        <name>Zn(2+)</name>
        <dbReference type="ChEBI" id="CHEBI:29105"/>
    </cofactor>
</comment>
<dbReference type="SUPFAM" id="SSF52242">
    <property type="entry name" value="Cobalamin (vitamin B12)-binding domain"/>
    <property type="match status" value="1"/>
</dbReference>
<evidence type="ECO:0000256" key="14">
    <source>
        <dbReference type="ARBA" id="ARBA00023285"/>
    </source>
</evidence>
<dbReference type="AlphaFoldDB" id="A0A644XHD3"/>
<dbReference type="GO" id="GO:0046653">
    <property type="term" value="P:tetrahydrofolate metabolic process"/>
    <property type="evidence" value="ECO:0007669"/>
    <property type="project" value="TreeGrafter"/>
</dbReference>
<name>A0A644XHD3_9ZZZZ</name>
<keyword evidence="13" id="KW-0486">Methionine biosynthesis</keyword>
<feature type="domain" description="B12-binding" evidence="18">
    <location>
        <begin position="688"/>
        <end position="810"/>
    </location>
</feature>
<dbReference type="PROSITE" id="PS51332">
    <property type="entry name" value="B12_BINDING"/>
    <property type="match status" value="1"/>
</dbReference>
<evidence type="ECO:0000256" key="13">
    <source>
        <dbReference type="ARBA" id="ARBA00023167"/>
    </source>
</evidence>
<dbReference type="Pfam" id="PF02607">
    <property type="entry name" value="B12-binding_2"/>
    <property type="match status" value="1"/>
</dbReference>